<sequence length="329" mass="37664">MKVLFFDAKAYDKENFDAYKGKYSFDIKYLKVKLNEETVDFVKGYEIISIFVNDTVNPPVIDKLLEYGVKLIVLRCAGYNNVDVNYINGRIKLVRVPAYSPYSVAEYTASLIMTLNRKIHKAYLRTREGNFSINGLMGFDLHRKTIGVIGAGRIARIFIKIMRGFDARVIAYDPYSDESFAKELGYEYVDLETLYRESDIISLHCPLTKENTHLINRDSMKKMKNGVMLVNTGRGRLIDTIDLIEALKEKKVGAAALDVYEEEAGYFFEDMSSSIIEDDILGRLLSFNNVLLTSHQAYFTKEAFQDITITTLENIQSFLKGNELENEIK</sequence>
<evidence type="ECO:0000256" key="2">
    <source>
        <dbReference type="ARBA" id="ARBA00023002"/>
    </source>
</evidence>
<keyword evidence="3" id="KW-0520">NAD</keyword>
<dbReference type="SUPFAM" id="SSF52283">
    <property type="entry name" value="Formate/glycerate dehydrogenase catalytic domain-like"/>
    <property type="match status" value="1"/>
</dbReference>
<proteinExistence type="inferred from homology"/>
<evidence type="ECO:0000256" key="4">
    <source>
        <dbReference type="RuleBase" id="RU003719"/>
    </source>
</evidence>
<dbReference type="InterPro" id="IPR036291">
    <property type="entry name" value="NAD(P)-bd_dom_sf"/>
</dbReference>
<dbReference type="SUPFAM" id="SSF51735">
    <property type="entry name" value="NAD(P)-binding Rossmann-fold domains"/>
    <property type="match status" value="1"/>
</dbReference>
<dbReference type="InterPro" id="IPR058205">
    <property type="entry name" value="D-LDH-like"/>
</dbReference>
<dbReference type="PROSITE" id="PS00670">
    <property type="entry name" value="D_2_HYDROXYACID_DH_2"/>
    <property type="match status" value="1"/>
</dbReference>
<dbReference type="GO" id="GO:0051287">
    <property type="term" value="F:NAD binding"/>
    <property type="evidence" value="ECO:0007669"/>
    <property type="project" value="InterPro"/>
</dbReference>
<dbReference type="Proteomes" id="UP000003120">
    <property type="component" value="Unassembled WGS sequence"/>
</dbReference>
<reference evidence="7 8" key="1">
    <citation type="submission" date="2012-07" db="EMBL/GenBank/DDBJ databases">
        <authorList>
            <person name="Durkin A.S."/>
            <person name="McCorrison J."/>
            <person name="Torralba M."/>
            <person name="Gillis M."/>
            <person name="Methe B."/>
            <person name="Sutton G."/>
            <person name="Nelson K.E."/>
        </authorList>
    </citation>
    <scope>NUCLEOTIDE SEQUENCE [LARGE SCALE GENOMIC DNA]</scope>
    <source>
        <strain evidence="7 8">Fnf 1007</strain>
    </source>
</reference>
<dbReference type="Gene3D" id="3.40.50.720">
    <property type="entry name" value="NAD(P)-binding Rossmann-like Domain"/>
    <property type="match status" value="2"/>
</dbReference>
<feature type="domain" description="D-isomer specific 2-hydroxyacid dehydrogenase NAD-binding" evidence="6">
    <location>
        <begin position="110"/>
        <end position="297"/>
    </location>
</feature>
<gene>
    <name evidence="7" type="ORF">HMPREF1127_1697</name>
</gene>
<dbReference type="PROSITE" id="PS00671">
    <property type="entry name" value="D_2_HYDROXYACID_DH_3"/>
    <property type="match status" value="1"/>
</dbReference>
<dbReference type="CDD" id="cd12183">
    <property type="entry name" value="LDH_like_2"/>
    <property type="match status" value="1"/>
</dbReference>
<dbReference type="PANTHER" id="PTHR43026">
    <property type="entry name" value="2-HYDROXYACID DEHYDROGENASE HOMOLOG 1-RELATED"/>
    <property type="match status" value="1"/>
</dbReference>
<dbReference type="FunFam" id="3.40.50.720:FF:000292">
    <property type="entry name" value="Putative D-lactate dehydrogenase"/>
    <property type="match status" value="1"/>
</dbReference>
<evidence type="ECO:0000256" key="1">
    <source>
        <dbReference type="ARBA" id="ARBA00005854"/>
    </source>
</evidence>
<dbReference type="GO" id="GO:0008720">
    <property type="term" value="F:D-lactate dehydrogenase (NAD+) activity"/>
    <property type="evidence" value="ECO:0007669"/>
    <property type="project" value="TreeGrafter"/>
</dbReference>
<accession>A0AAN3VXM7</accession>
<dbReference type="PANTHER" id="PTHR43026:SF1">
    <property type="entry name" value="2-HYDROXYACID DEHYDROGENASE HOMOLOG 1-RELATED"/>
    <property type="match status" value="1"/>
</dbReference>
<protein>
    <submittedName>
        <fullName evidence="7">D-lactate dehydrogenase</fullName>
    </submittedName>
</protein>
<dbReference type="Pfam" id="PF00389">
    <property type="entry name" value="2-Hacid_dh"/>
    <property type="match status" value="1"/>
</dbReference>
<evidence type="ECO:0000259" key="5">
    <source>
        <dbReference type="Pfam" id="PF00389"/>
    </source>
</evidence>
<organism evidence="7 8">
    <name type="scientific">Fusobacterium necrophorum subsp. funduliforme Fnf 1007</name>
    <dbReference type="NCBI Taxonomy" id="1161424"/>
    <lineage>
        <taxon>Bacteria</taxon>
        <taxon>Fusobacteriati</taxon>
        <taxon>Fusobacteriota</taxon>
        <taxon>Fusobacteriia</taxon>
        <taxon>Fusobacteriales</taxon>
        <taxon>Fusobacteriaceae</taxon>
        <taxon>Fusobacterium</taxon>
    </lineage>
</organism>
<comment type="similarity">
    <text evidence="1 4">Belongs to the D-isomer specific 2-hydroxyacid dehydrogenase family.</text>
</comment>
<dbReference type="InterPro" id="IPR029753">
    <property type="entry name" value="D-isomer_DH_CS"/>
</dbReference>
<evidence type="ECO:0000313" key="8">
    <source>
        <dbReference type="Proteomes" id="UP000003120"/>
    </source>
</evidence>
<dbReference type="RefSeq" id="WP_005960247.1">
    <property type="nucleotide sequence ID" value="NZ_ALKK01000002.1"/>
</dbReference>
<dbReference type="InterPro" id="IPR006140">
    <property type="entry name" value="D-isomer_DH_NAD-bd"/>
</dbReference>
<dbReference type="EMBL" id="ALKK01000002">
    <property type="protein sequence ID" value="EJU19030.1"/>
    <property type="molecule type" value="Genomic_DNA"/>
</dbReference>
<evidence type="ECO:0000256" key="3">
    <source>
        <dbReference type="ARBA" id="ARBA00023027"/>
    </source>
</evidence>
<dbReference type="GeneID" id="75074673"/>
<dbReference type="InterPro" id="IPR006139">
    <property type="entry name" value="D-isomer_2_OHA_DH_cat_dom"/>
</dbReference>
<keyword evidence="2 4" id="KW-0560">Oxidoreductase</keyword>
<comment type="caution">
    <text evidence="7">The sequence shown here is derived from an EMBL/GenBank/DDBJ whole genome shotgun (WGS) entry which is preliminary data.</text>
</comment>
<feature type="domain" description="D-isomer specific 2-hydroxyacid dehydrogenase catalytic" evidence="5">
    <location>
        <begin position="3"/>
        <end position="328"/>
    </location>
</feature>
<dbReference type="AlphaFoldDB" id="A0AAN3VXM7"/>
<dbReference type="Pfam" id="PF02826">
    <property type="entry name" value="2-Hacid_dh_C"/>
    <property type="match status" value="1"/>
</dbReference>
<evidence type="ECO:0000313" key="7">
    <source>
        <dbReference type="EMBL" id="EJU19030.1"/>
    </source>
</evidence>
<name>A0AAN3VXM7_9FUSO</name>
<evidence type="ECO:0000259" key="6">
    <source>
        <dbReference type="Pfam" id="PF02826"/>
    </source>
</evidence>